<proteinExistence type="predicted"/>
<dbReference type="RefSeq" id="WP_075006844.1">
    <property type="nucleotide sequence ID" value="NZ_FOAP01000006.1"/>
</dbReference>
<keyword evidence="3" id="KW-1185">Reference proteome</keyword>
<keyword evidence="1" id="KW-0472">Membrane</keyword>
<dbReference type="AlphaFoldDB" id="A0A1H7QHZ3"/>
<feature type="transmembrane region" description="Helical" evidence="1">
    <location>
        <begin position="155"/>
        <end position="176"/>
    </location>
</feature>
<keyword evidence="1" id="KW-1133">Transmembrane helix</keyword>
<dbReference type="OrthoDB" id="5514875at2"/>
<evidence type="ECO:0000256" key="1">
    <source>
        <dbReference type="SAM" id="Phobius"/>
    </source>
</evidence>
<feature type="transmembrane region" description="Helical" evidence="1">
    <location>
        <begin position="28"/>
        <end position="47"/>
    </location>
</feature>
<sequence>MSLRPLTPPSAPAGPLAGLSRFMGGFRWAFMPLGLLSLIAVGVHAATDTVDDRLLTLVDGLDAAFDRWVGGSPWTEGWVDLLSLERRTQLARGLALAWELAVDLVLALPALGYRESRPPQEEEEPWRKYLPPRAGKPGWKALFARSLRQPTTVRWVRPLATAAVVLAGACSVARLVQGTVYLSWRELFGEGAADVAARGLALAALGGLVATLGWRAVLRNLQHADAASQAHVRSRWQAFTYGLVGSVLVVPLALAAVRDASPVLSFLR</sequence>
<evidence type="ECO:0000313" key="3">
    <source>
        <dbReference type="Proteomes" id="UP000182719"/>
    </source>
</evidence>
<accession>A0A1H7QHZ3</accession>
<dbReference type="EMBL" id="FOAP01000006">
    <property type="protein sequence ID" value="SEL47274.1"/>
    <property type="molecule type" value="Genomic_DNA"/>
</dbReference>
<name>A0A1H7QHZ3_STIAU</name>
<feature type="transmembrane region" description="Helical" evidence="1">
    <location>
        <begin position="238"/>
        <end position="257"/>
    </location>
</feature>
<evidence type="ECO:0000313" key="2">
    <source>
        <dbReference type="EMBL" id="SEL47274.1"/>
    </source>
</evidence>
<dbReference type="Proteomes" id="UP000182719">
    <property type="component" value="Unassembled WGS sequence"/>
</dbReference>
<reference evidence="3" key="1">
    <citation type="submission" date="2016-10" db="EMBL/GenBank/DDBJ databases">
        <authorList>
            <person name="Varghese N."/>
            <person name="Submissions S."/>
        </authorList>
    </citation>
    <scope>NUCLEOTIDE SEQUENCE [LARGE SCALE GENOMIC DNA]</scope>
    <source>
        <strain evidence="3">DSM 17044</strain>
    </source>
</reference>
<feature type="transmembrane region" description="Helical" evidence="1">
    <location>
        <begin position="196"/>
        <end position="217"/>
    </location>
</feature>
<protein>
    <submittedName>
        <fullName evidence="2">Uncharacterized protein</fullName>
    </submittedName>
</protein>
<gene>
    <name evidence="2" type="ORF">SAMN05444354_106140</name>
</gene>
<keyword evidence="1" id="KW-0812">Transmembrane</keyword>
<organism evidence="2 3">
    <name type="scientific">Stigmatella aurantiaca</name>
    <dbReference type="NCBI Taxonomy" id="41"/>
    <lineage>
        <taxon>Bacteria</taxon>
        <taxon>Pseudomonadati</taxon>
        <taxon>Myxococcota</taxon>
        <taxon>Myxococcia</taxon>
        <taxon>Myxococcales</taxon>
        <taxon>Cystobacterineae</taxon>
        <taxon>Archangiaceae</taxon>
        <taxon>Stigmatella</taxon>
    </lineage>
</organism>